<dbReference type="RefSeq" id="WP_126472140.1">
    <property type="nucleotide sequence ID" value="NZ_RXOE01000005.1"/>
</dbReference>
<protein>
    <submittedName>
        <fullName evidence="1">Uncharacterized protein</fullName>
    </submittedName>
</protein>
<proteinExistence type="predicted"/>
<organism evidence="1 2">
    <name type="scientific">Variovorax gossypii</name>
    <dbReference type="NCBI Taxonomy" id="1679495"/>
    <lineage>
        <taxon>Bacteria</taxon>
        <taxon>Pseudomonadati</taxon>
        <taxon>Pseudomonadota</taxon>
        <taxon>Betaproteobacteria</taxon>
        <taxon>Burkholderiales</taxon>
        <taxon>Comamonadaceae</taxon>
        <taxon>Variovorax</taxon>
    </lineage>
</organism>
<dbReference type="AlphaFoldDB" id="A0A3S0IYU3"/>
<comment type="caution">
    <text evidence="1">The sequence shown here is derived from an EMBL/GenBank/DDBJ whole genome shotgun (WGS) entry which is preliminary data.</text>
</comment>
<dbReference type="EMBL" id="RXOE01000005">
    <property type="protein sequence ID" value="RTQ32876.1"/>
    <property type="molecule type" value="Genomic_DNA"/>
</dbReference>
<keyword evidence="2" id="KW-1185">Reference proteome</keyword>
<accession>A0A3S0IYU3</accession>
<gene>
    <name evidence="1" type="ORF">EJP69_19385</name>
</gene>
<sequence>MSKLGVYEVPARFPSPYLGQALDEGDVTFYAEPNGAWWRLSIPKSGGLILNRLTQPNAPDTLLFRKA</sequence>
<evidence type="ECO:0000313" key="1">
    <source>
        <dbReference type="EMBL" id="RTQ32876.1"/>
    </source>
</evidence>
<dbReference type="Proteomes" id="UP000267418">
    <property type="component" value="Unassembled WGS sequence"/>
</dbReference>
<evidence type="ECO:0000313" key="2">
    <source>
        <dbReference type="Proteomes" id="UP000267418"/>
    </source>
</evidence>
<reference evidence="1 2" key="1">
    <citation type="submission" date="2018-12" db="EMBL/GenBank/DDBJ databases">
        <title>The genome of Variovorax gossypii DSM 100435.</title>
        <authorList>
            <person name="Gao J."/>
            <person name="Sun J."/>
        </authorList>
    </citation>
    <scope>NUCLEOTIDE SEQUENCE [LARGE SCALE GENOMIC DNA]</scope>
    <source>
        <strain evidence="1 2">DSM 100435</strain>
    </source>
</reference>
<name>A0A3S0IYU3_9BURK</name>